<dbReference type="InterPro" id="IPR000623">
    <property type="entry name" value="Shikimate_kinase/TSH1"/>
</dbReference>
<dbReference type="GO" id="GO:0004765">
    <property type="term" value="F:shikimate kinase activity"/>
    <property type="evidence" value="ECO:0007669"/>
    <property type="project" value="UniProtKB-EC"/>
</dbReference>
<evidence type="ECO:0000256" key="6">
    <source>
        <dbReference type="ARBA" id="ARBA00022741"/>
    </source>
</evidence>
<evidence type="ECO:0000313" key="12">
    <source>
        <dbReference type="EMBL" id="MBI1685007.1"/>
    </source>
</evidence>
<evidence type="ECO:0000256" key="5">
    <source>
        <dbReference type="ARBA" id="ARBA00022679"/>
    </source>
</evidence>
<comment type="caution">
    <text evidence="12">The sequence shown here is derived from an EMBL/GenBank/DDBJ whole genome shotgun (WGS) entry which is preliminary data.</text>
</comment>
<keyword evidence="11" id="KW-0963">Cytoplasm</keyword>
<dbReference type="HAMAP" id="MF_00109">
    <property type="entry name" value="Shikimate_kinase"/>
    <property type="match status" value="1"/>
</dbReference>
<keyword evidence="7 11" id="KW-0418">Kinase</keyword>
<keyword evidence="11" id="KW-0460">Magnesium</keyword>
<keyword evidence="6 11" id="KW-0547">Nucleotide-binding</keyword>
<comment type="subcellular location">
    <subcellularLocation>
        <location evidence="11">Cytoplasm</location>
    </subcellularLocation>
</comment>
<dbReference type="EC" id="2.7.1.71" evidence="3 11"/>
<evidence type="ECO:0000256" key="1">
    <source>
        <dbReference type="ARBA" id="ARBA00004842"/>
    </source>
</evidence>
<keyword evidence="5 11" id="KW-0808">Transferase</keyword>
<dbReference type="RefSeq" id="WP_198576918.1">
    <property type="nucleotide sequence ID" value="NZ_JADWOX010000010.1"/>
</dbReference>
<dbReference type="EMBL" id="JADWOX010000010">
    <property type="protein sequence ID" value="MBI1685007.1"/>
    <property type="molecule type" value="Genomic_DNA"/>
</dbReference>
<dbReference type="InterPro" id="IPR031322">
    <property type="entry name" value="Shikimate/glucono_kinase"/>
</dbReference>
<evidence type="ECO:0000256" key="11">
    <source>
        <dbReference type="HAMAP-Rule" id="MF_00109"/>
    </source>
</evidence>
<comment type="cofactor">
    <cofactor evidence="11">
        <name>Mg(2+)</name>
        <dbReference type="ChEBI" id="CHEBI:18420"/>
    </cofactor>
    <text evidence="11">Binds 1 Mg(2+) ion per subunit.</text>
</comment>
<evidence type="ECO:0000256" key="7">
    <source>
        <dbReference type="ARBA" id="ARBA00022777"/>
    </source>
</evidence>
<comment type="subunit">
    <text evidence="11">Monomer.</text>
</comment>
<feature type="binding site" evidence="11">
    <location>
        <position position="29"/>
    </location>
    <ligand>
        <name>Mg(2+)</name>
        <dbReference type="ChEBI" id="CHEBI:18420"/>
    </ligand>
</feature>
<dbReference type="PROSITE" id="PS01128">
    <property type="entry name" value="SHIKIMATE_KINASE"/>
    <property type="match status" value="1"/>
</dbReference>
<evidence type="ECO:0000256" key="2">
    <source>
        <dbReference type="ARBA" id="ARBA00006997"/>
    </source>
</evidence>
<evidence type="ECO:0000256" key="8">
    <source>
        <dbReference type="ARBA" id="ARBA00022840"/>
    </source>
</evidence>
<comment type="caution">
    <text evidence="11">Lacks conserved residue(s) required for the propagation of feature annotation.</text>
</comment>
<dbReference type="Proteomes" id="UP000639859">
    <property type="component" value="Unassembled WGS sequence"/>
</dbReference>
<keyword evidence="8 11" id="KW-0067">ATP-binding</keyword>
<evidence type="ECO:0000256" key="9">
    <source>
        <dbReference type="ARBA" id="ARBA00023141"/>
    </source>
</evidence>
<evidence type="ECO:0000256" key="3">
    <source>
        <dbReference type="ARBA" id="ARBA00012154"/>
    </source>
</evidence>
<sequence>MTADLTAPRHPDLRDRTIVLVGLMGVGKSSVGRRLAQTLDLPFRDADNEVERAAGRGIPEIFAEMGEAAFRDGERRVISRLLEDPPHVLATGGGAFVNAETRALIKDKAIAVWLKADLELLARRVGRKDGRPLLKNRDPMDVLREQATTRYPAYGEAHLTVETGDTPHMVAVEAVIAALRTYFASPAPTSERVQP</sequence>
<keyword evidence="13" id="KW-1185">Reference proteome</keyword>
<keyword evidence="9 11" id="KW-0057">Aromatic amino acid biosynthesis</keyword>
<dbReference type="Pfam" id="PF01202">
    <property type="entry name" value="SKI"/>
    <property type="match status" value="1"/>
</dbReference>
<comment type="catalytic activity">
    <reaction evidence="10 11">
        <text>shikimate + ATP = 3-phosphoshikimate + ADP + H(+)</text>
        <dbReference type="Rhea" id="RHEA:13121"/>
        <dbReference type="ChEBI" id="CHEBI:15378"/>
        <dbReference type="ChEBI" id="CHEBI:30616"/>
        <dbReference type="ChEBI" id="CHEBI:36208"/>
        <dbReference type="ChEBI" id="CHEBI:145989"/>
        <dbReference type="ChEBI" id="CHEBI:456216"/>
        <dbReference type="EC" id="2.7.1.71"/>
    </reaction>
</comment>
<dbReference type="Gene3D" id="3.40.50.300">
    <property type="entry name" value="P-loop containing nucleotide triphosphate hydrolases"/>
    <property type="match status" value="1"/>
</dbReference>
<evidence type="ECO:0000313" key="13">
    <source>
        <dbReference type="Proteomes" id="UP000639859"/>
    </source>
</evidence>
<dbReference type="PANTHER" id="PTHR21087">
    <property type="entry name" value="SHIKIMATE KINASE"/>
    <property type="match status" value="1"/>
</dbReference>
<comment type="similarity">
    <text evidence="2 11">Belongs to the shikimate kinase family.</text>
</comment>
<keyword evidence="4 11" id="KW-0028">Amino-acid biosynthesis</keyword>
<organism evidence="12 13">
    <name type="scientific">Caulobacter hibisci</name>
    <dbReference type="NCBI Taxonomy" id="2035993"/>
    <lineage>
        <taxon>Bacteria</taxon>
        <taxon>Pseudomonadati</taxon>
        <taxon>Pseudomonadota</taxon>
        <taxon>Alphaproteobacteria</taxon>
        <taxon>Caulobacterales</taxon>
        <taxon>Caulobacteraceae</taxon>
        <taxon>Caulobacter</taxon>
    </lineage>
</organism>
<dbReference type="PRINTS" id="PR01100">
    <property type="entry name" value="SHIKIMTKNASE"/>
</dbReference>
<feature type="binding site" evidence="11">
    <location>
        <position position="71"/>
    </location>
    <ligand>
        <name>substrate</name>
    </ligand>
</feature>
<reference evidence="12 13" key="1">
    <citation type="submission" date="2020-11" db="EMBL/GenBank/DDBJ databases">
        <title>genome sequence of strain KACC 18849.</title>
        <authorList>
            <person name="Gao J."/>
            <person name="Zhang X."/>
        </authorList>
    </citation>
    <scope>NUCLEOTIDE SEQUENCE [LARGE SCALE GENOMIC DNA]</scope>
    <source>
        <strain evidence="12 13">KACC 18849</strain>
    </source>
</reference>
<feature type="binding site" evidence="11">
    <location>
        <position position="47"/>
    </location>
    <ligand>
        <name>substrate</name>
    </ligand>
</feature>
<feature type="binding site" evidence="11">
    <location>
        <position position="93"/>
    </location>
    <ligand>
        <name>substrate</name>
    </ligand>
</feature>
<accession>A0ABS0SZE5</accession>
<dbReference type="NCBIfam" id="NF010552">
    <property type="entry name" value="PRK13946.1"/>
    <property type="match status" value="1"/>
</dbReference>
<feature type="binding site" evidence="11">
    <location>
        <position position="131"/>
    </location>
    <ligand>
        <name>ATP</name>
        <dbReference type="ChEBI" id="CHEBI:30616"/>
    </ligand>
</feature>
<dbReference type="SUPFAM" id="SSF52540">
    <property type="entry name" value="P-loop containing nucleoside triphosphate hydrolases"/>
    <property type="match status" value="1"/>
</dbReference>
<evidence type="ECO:0000256" key="4">
    <source>
        <dbReference type="ARBA" id="ARBA00022605"/>
    </source>
</evidence>
<gene>
    <name evidence="11" type="primary">aroK</name>
    <name evidence="12" type="ORF">I4Q42_15150</name>
</gene>
<dbReference type="CDD" id="cd00464">
    <property type="entry name" value="SK"/>
    <property type="match status" value="1"/>
</dbReference>
<dbReference type="PANTHER" id="PTHR21087:SF16">
    <property type="entry name" value="SHIKIMATE KINASE 1, CHLOROPLASTIC"/>
    <property type="match status" value="1"/>
</dbReference>
<evidence type="ECO:0000256" key="10">
    <source>
        <dbReference type="ARBA" id="ARBA00048567"/>
    </source>
</evidence>
<comment type="pathway">
    <text evidence="1 11">Metabolic intermediate biosynthesis; chorismate biosynthesis; chorismate from D-erythrose 4-phosphate and phosphoenolpyruvate: step 5/7.</text>
</comment>
<keyword evidence="11" id="KW-0479">Metal-binding</keyword>
<dbReference type="InterPro" id="IPR027417">
    <property type="entry name" value="P-loop_NTPase"/>
</dbReference>
<protein>
    <recommendedName>
        <fullName evidence="3 11">Shikimate kinase</fullName>
        <shortName evidence="11">SK</shortName>
        <ecNumber evidence="3 11">2.7.1.71</ecNumber>
    </recommendedName>
</protein>
<dbReference type="InterPro" id="IPR023000">
    <property type="entry name" value="Shikimate_kinase_CS"/>
</dbReference>
<feature type="binding site" evidence="11">
    <location>
        <position position="150"/>
    </location>
    <ligand>
        <name>substrate</name>
    </ligand>
</feature>
<comment type="function">
    <text evidence="11">Catalyzes the specific phosphorylation of the 3-hydroxyl group of shikimic acid using ATP as a cosubstrate.</text>
</comment>
<proteinExistence type="inferred from homology"/>
<name>A0ABS0SZE5_9CAUL</name>
<feature type="binding site" evidence="11">
    <location>
        <begin position="25"/>
        <end position="30"/>
    </location>
    <ligand>
        <name>ATP</name>
        <dbReference type="ChEBI" id="CHEBI:30616"/>
    </ligand>
</feature>